<dbReference type="AlphaFoldDB" id="A0A1H6R4J0"/>
<name>A0A1H6R4J0_9FIRM</name>
<dbReference type="EMBL" id="FNYK01000005">
    <property type="protein sequence ID" value="SEI47437.1"/>
    <property type="molecule type" value="Genomic_DNA"/>
</dbReference>
<keyword evidence="2" id="KW-1185">Reference proteome</keyword>
<evidence type="ECO:0000313" key="1">
    <source>
        <dbReference type="EMBL" id="SEI47437.1"/>
    </source>
</evidence>
<dbReference type="Proteomes" id="UP000183028">
    <property type="component" value="Unassembled WGS sequence"/>
</dbReference>
<protein>
    <recommendedName>
        <fullName evidence="3">Nucleic-acid-binding protein containing Zn-ribbon domain</fullName>
    </recommendedName>
</protein>
<dbReference type="RefSeq" id="WP_074731276.1">
    <property type="nucleotide sequence ID" value="NZ_FNYK01000005.1"/>
</dbReference>
<dbReference type="STRING" id="322505.SAMN04487836_10535"/>
<evidence type="ECO:0008006" key="3">
    <source>
        <dbReference type="Google" id="ProtNLM"/>
    </source>
</evidence>
<reference evidence="2" key="1">
    <citation type="submission" date="2016-10" db="EMBL/GenBank/DDBJ databases">
        <authorList>
            <person name="Varghese N."/>
        </authorList>
    </citation>
    <scope>NUCLEOTIDE SEQUENCE [LARGE SCALE GENOMIC DNA]</scope>
    <source>
        <strain evidence="2">DSM 20406</strain>
    </source>
</reference>
<evidence type="ECO:0000313" key="2">
    <source>
        <dbReference type="Proteomes" id="UP000183028"/>
    </source>
</evidence>
<sequence>MRKCPICHKEMHEDAYLINKANFLNDLYIVRRDESFVKHEAPVEAALCPHCGHIELFYNPIKYHLN</sequence>
<gene>
    <name evidence="1" type="ORF">SAMN04487834_100550</name>
</gene>
<dbReference type="OrthoDB" id="1644422at2"/>
<proteinExistence type="predicted"/>
<organism evidence="1 2">
    <name type="scientific">Sharpea azabuensis</name>
    <dbReference type="NCBI Taxonomy" id="322505"/>
    <lineage>
        <taxon>Bacteria</taxon>
        <taxon>Bacillati</taxon>
        <taxon>Bacillota</taxon>
        <taxon>Erysipelotrichia</taxon>
        <taxon>Erysipelotrichales</taxon>
        <taxon>Coprobacillaceae</taxon>
        <taxon>Sharpea</taxon>
    </lineage>
</organism>
<accession>A0A1H6R4J0</accession>